<dbReference type="AlphaFoldDB" id="A0A7S8E7V0"/>
<dbReference type="EMBL" id="CP062983">
    <property type="protein sequence ID" value="QPC81993.1"/>
    <property type="molecule type" value="Genomic_DNA"/>
</dbReference>
<comment type="function">
    <text evidence="2 9">Low-potential electron donor to a number of redox enzymes.</text>
</comment>
<dbReference type="InterPro" id="IPR029039">
    <property type="entry name" value="Flavoprotein-like_sf"/>
</dbReference>
<protein>
    <recommendedName>
        <fullName evidence="4 9">Flavodoxin</fullName>
    </recommendedName>
</protein>
<dbReference type="InterPro" id="IPR008254">
    <property type="entry name" value="Flavodoxin/NO_synth"/>
</dbReference>
<evidence type="ECO:0000259" key="10">
    <source>
        <dbReference type="PROSITE" id="PS50902"/>
    </source>
</evidence>
<proteinExistence type="inferred from homology"/>
<dbReference type="NCBIfam" id="TIGR01752">
    <property type="entry name" value="flav_long"/>
    <property type="match status" value="1"/>
</dbReference>
<evidence type="ECO:0000256" key="9">
    <source>
        <dbReference type="PIRNR" id="PIRNR038996"/>
    </source>
</evidence>
<evidence type="ECO:0000256" key="6">
    <source>
        <dbReference type="ARBA" id="ARBA00022630"/>
    </source>
</evidence>
<evidence type="ECO:0000256" key="1">
    <source>
        <dbReference type="ARBA" id="ARBA00001917"/>
    </source>
</evidence>
<reference evidence="11 12" key="1">
    <citation type="submission" date="2020-02" db="EMBL/GenBank/DDBJ databases">
        <authorList>
            <person name="Zheng R.K."/>
            <person name="Sun C.M."/>
        </authorList>
    </citation>
    <scope>NUCLEOTIDE SEQUENCE [LARGE SCALE GENOMIC DNA]</scope>
    <source>
        <strain evidence="12">rifampicinis</strain>
    </source>
</reference>
<dbReference type="KEGG" id="pmet:G4Y79_20235"/>
<accession>A0A7S8E7V0</accession>
<comment type="cofactor">
    <cofactor evidence="1 9">
        <name>FMN</name>
        <dbReference type="ChEBI" id="CHEBI:58210"/>
    </cofactor>
</comment>
<evidence type="ECO:0000256" key="4">
    <source>
        <dbReference type="ARBA" id="ARBA00017869"/>
    </source>
</evidence>
<dbReference type="GO" id="GO:0009055">
    <property type="term" value="F:electron transfer activity"/>
    <property type="evidence" value="ECO:0007669"/>
    <property type="project" value="UniProtKB-UniRule"/>
</dbReference>
<evidence type="ECO:0000256" key="3">
    <source>
        <dbReference type="ARBA" id="ARBA00005267"/>
    </source>
</evidence>
<sequence>MGKIGLFFGSNTGNTEAVAYQMQEKFNELQSDLVDVFNIGGTTPEQILKYDYIILGIPTWNVGQLQDDWAIFLPKMENMNFKGKKVALFGLGDQNGYGFNFLDAMGILADEVFIQGGTVFGFWSTARYQFEESLATEENGEAFMGLGIDQEGQASMSEERIDKWARQVKEEFGL</sequence>
<gene>
    <name evidence="11" type="ORF">G4Y79_20235</name>
</gene>
<dbReference type="PANTHER" id="PTHR42809:SF1">
    <property type="entry name" value="FLAVODOXIN 1"/>
    <property type="match status" value="1"/>
</dbReference>
<dbReference type="PROSITE" id="PS50902">
    <property type="entry name" value="FLAVODOXIN_LIKE"/>
    <property type="match status" value="1"/>
</dbReference>
<keyword evidence="5 9" id="KW-0813">Transport</keyword>
<evidence type="ECO:0000256" key="7">
    <source>
        <dbReference type="ARBA" id="ARBA00022643"/>
    </source>
</evidence>
<keyword evidence="8 9" id="KW-0249">Electron transport</keyword>
<keyword evidence="12" id="KW-1185">Reference proteome</keyword>
<evidence type="ECO:0000256" key="2">
    <source>
        <dbReference type="ARBA" id="ARBA00003297"/>
    </source>
</evidence>
<dbReference type="Pfam" id="PF00258">
    <property type="entry name" value="Flavodoxin_1"/>
    <property type="match status" value="1"/>
</dbReference>
<keyword evidence="6 9" id="KW-0285">Flavoprotein</keyword>
<dbReference type="Proteomes" id="UP000594468">
    <property type="component" value="Chromosome"/>
</dbReference>
<evidence type="ECO:0000256" key="8">
    <source>
        <dbReference type="ARBA" id="ARBA00022982"/>
    </source>
</evidence>
<organism evidence="11 12">
    <name type="scientific">Phototrophicus methaneseepsis</name>
    <dbReference type="NCBI Taxonomy" id="2710758"/>
    <lineage>
        <taxon>Bacteria</taxon>
        <taxon>Bacillati</taxon>
        <taxon>Chloroflexota</taxon>
        <taxon>Candidatus Thermofontia</taxon>
        <taxon>Phototrophicales</taxon>
        <taxon>Phototrophicaceae</taxon>
        <taxon>Phototrophicus</taxon>
    </lineage>
</organism>
<dbReference type="Gene3D" id="3.40.50.360">
    <property type="match status" value="1"/>
</dbReference>
<evidence type="ECO:0000313" key="11">
    <source>
        <dbReference type="EMBL" id="QPC81993.1"/>
    </source>
</evidence>
<keyword evidence="7 9" id="KW-0288">FMN</keyword>
<evidence type="ECO:0000313" key="12">
    <source>
        <dbReference type="Proteomes" id="UP000594468"/>
    </source>
</evidence>
<dbReference type="GO" id="GO:0010181">
    <property type="term" value="F:FMN binding"/>
    <property type="evidence" value="ECO:0007669"/>
    <property type="project" value="UniProtKB-UniRule"/>
</dbReference>
<dbReference type="SUPFAM" id="SSF52218">
    <property type="entry name" value="Flavoproteins"/>
    <property type="match status" value="1"/>
</dbReference>
<dbReference type="NCBIfam" id="NF006739">
    <property type="entry name" value="PRK09267.1-5"/>
    <property type="match status" value="1"/>
</dbReference>
<dbReference type="InterPro" id="IPR010086">
    <property type="entry name" value="Flavodoxin_lc"/>
</dbReference>
<name>A0A7S8E7V0_9CHLR</name>
<comment type="similarity">
    <text evidence="3 9">Belongs to the flavodoxin family.</text>
</comment>
<dbReference type="RefSeq" id="WP_195170063.1">
    <property type="nucleotide sequence ID" value="NZ_CP062983.1"/>
</dbReference>
<dbReference type="PANTHER" id="PTHR42809">
    <property type="entry name" value="FLAVODOXIN 2"/>
    <property type="match status" value="1"/>
</dbReference>
<evidence type="ECO:0000256" key="5">
    <source>
        <dbReference type="ARBA" id="ARBA00022448"/>
    </source>
</evidence>
<feature type="domain" description="Flavodoxin-like" evidence="10">
    <location>
        <begin position="4"/>
        <end position="169"/>
    </location>
</feature>
<dbReference type="InterPro" id="IPR050619">
    <property type="entry name" value="Flavodoxin"/>
</dbReference>
<dbReference type="PIRSF" id="PIRSF038996">
    <property type="entry name" value="FldA"/>
    <property type="match status" value="1"/>
</dbReference>